<feature type="domain" description="F5/8 type C" evidence="7">
    <location>
        <begin position="505"/>
        <end position="640"/>
    </location>
</feature>
<dbReference type="InterPro" id="IPR000421">
    <property type="entry name" value="FA58C"/>
</dbReference>
<name>A0ABW2TRE1_9PSEU</name>
<accession>A0ABW2TRE1</accession>
<evidence type="ECO:0000313" key="8">
    <source>
        <dbReference type="EMBL" id="MFC7616269.1"/>
    </source>
</evidence>
<dbReference type="InterPro" id="IPR025705">
    <property type="entry name" value="Beta_hexosaminidase_sua/sub"/>
</dbReference>
<evidence type="ECO:0000313" key="9">
    <source>
        <dbReference type="Proteomes" id="UP001596512"/>
    </source>
</evidence>
<dbReference type="InterPro" id="IPR015883">
    <property type="entry name" value="Glyco_hydro_20_cat"/>
</dbReference>
<dbReference type="SUPFAM" id="SSF51445">
    <property type="entry name" value="(Trans)glycosidases"/>
    <property type="match status" value="1"/>
</dbReference>
<dbReference type="PROSITE" id="PS50022">
    <property type="entry name" value="FA58C_3"/>
    <property type="match status" value="2"/>
</dbReference>
<gene>
    <name evidence="8" type="ORF">ACFQV2_25130</name>
</gene>
<keyword evidence="4" id="KW-0378">Hydrolase</keyword>
<comment type="caution">
    <text evidence="8">The sequence shown here is derived from an EMBL/GenBank/DDBJ whole genome shotgun (WGS) entry which is preliminary data.</text>
</comment>
<dbReference type="PANTHER" id="PTHR22600">
    <property type="entry name" value="BETA-HEXOSAMINIDASE"/>
    <property type="match status" value="1"/>
</dbReference>
<dbReference type="SMART" id="SM00231">
    <property type="entry name" value="FA58C"/>
    <property type="match status" value="1"/>
</dbReference>
<comment type="similarity">
    <text evidence="2">Belongs to the glycosyl hydrolase 20 family.</text>
</comment>
<feature type="chain" id="PRO_5045928999" description="beta-N-acetylhexosaminidase" evidence="6">
    <location>
        <begin position="32"/>
        <end position="806"/>
    </location>
</feature>
<dbReference type="PRINTS" id="PR00738">
    <property type="entry name" value="GLHYDRLASE20"/>
</dbReference>
<dbReference type="Pfam" id="PF00754">
    <property type="entry name" value="F5_F8_type_C"/>
    <property type="match status" value="2"/>
</dbReference>
<dbReference type="InterPro" id="IPR015882">
    <property type="entry name" value="HEX_bac_N"/>
</dbReference>
<feature type="signal peptide" evidence="6">
    <location>
        <begin position="1"/>
        <end position="31"/>
    </location>
</feature>
<protein>
    <recommendedName>
        <fullName evidence="3">beta-N-acetylhexosaminidase</fullName>
        <ecNumber evidence="3">3.2.1.52</ecNumber>
    </recommendedName>
</protein>
<dbReference type="Pfam" id="PF00728">
    <property type="entry name" value="Glyco_hydro_20"/>
    <property type="match status" value="1"/>
</dbReference>
<evidence type="ECO:0000259" key="7">
    <source>
        <dbReference type="PROSITE" id="PS50022"/>
    </source>
</evidence>
<dbReference type="Gene3D" id="3.30.379.10">
    <property type="entry name" value="Chitobiase/beta-hexosaminidase domain 2-like"/>
    <property type="match status" value="1"/>
</dbReference>
<evidence type="ECO:0000256" key="3">
    <source>
        <dbReference type="ARBA" id="ARBA00012663"/>
    </source>
</evidence>
<keyword evidence="9" id="KW-1185">Reference proteome</keyword>
<organism evidence="8 9">
    <name type="scientific">Actinokineospora soli</name>
    <dbReference type="NCBI Taxonomy" id="1048753"/>
    <lineage>
        <taxon>Bacteria</taxon>
        <taxon>Bacillati</taxon>
        <taxon>Actinomycetota</taxon>
        <taxon>Actinomycetes</taxon>
        <taxon>Pseudonocardiales</taxon>
        <taxon>Pseudonocardiaceae</taxon>
        <taxon>Actinokineospora</taxon>
    </lineage>
</organism>
<dbReference type="Gene3D" id="3.20.20.80">
    <property type="entry name" value="Glycosidases"/>
    <property type="match status" value="1"/>
</dbReference>
<keyword evidence="5" id="KW-0326">Glycosidase</keyword>
<dbReference type="Proteomes" id="UP001596512">
    <property type="component" value="Unassembled WGS sequence"/>
</dbReference>
<dbReference type="PANTHER" id="PTHR22600:SF57">
    <property type="entry name" value="BETA-N-ACETYLHEXOSAMINIDASE"/>
    <property type="match status" value="1"/>
</dbReference>
<dbReference type="SUPFAM" id="SSF55545">
    <property type="entry name" value="beta-N-acetylhexosaminidase-like domain"/>
    <property type="match status" value="1"/>
</dbReference>
<proteinExistence type="inferred from homology"/>
<evidence type="ECO:0000256" key="1">
    <source>
        <dbReference type="ARBA" id="ARBA00001231"/>
    </source>
</evidence>
<dbReference type="InterPro" id="IPR017853">
    <property type="entry name" value="GH"/>
</dbReference>
<evidence type="ECO:0000256" key="6">
    <source>
        <dbReference type="SAM" id="SignalP"/>
    </source>
</evidence>
<dbReference type="SUPFAM" id="SSF49785">
    <property type="entry name" value="Galactose-binding domain-like"/>
    <property type="match status" value="2"/>
</dbReference>
<comment type="catalytic activity">
    <reaction evidence="1">
        <text>Hydrolysis of terminal non-reducing N-acetyl-D-hexosamine residues in N-acetyl-beta-D-hexosaminides.</text>
        <dbReference type="EC" id="3.2.1.52"/>
    </reaction>
</comment>
<dbReference type="Gene3D" id="2.60.120.260">
    <property type="entry name" value="Galactose-binding domain-like"/>
    <property type="match status" value="2"/>
</dbReference>
<sequence>MAVLAKPARGVVAVVCAVAASVLLPVGHAVAANAAPAIVPAPREWTGGTGAWTATSASRLVVPAAHQTALSTVASRLRADFAAENGLALPLAVGATPTTGDVVLSLGSTDTTLGDQGYALTAGSTLTITARTAAGAFNGTRTLLQGLRGTGNRTTFPAGSVRDWPRYPDRGQMIDVGRRYFPVDWLKAQIRQMSWYKLNTLHLHLTDWNGFRIESTTYPGLASPERYSRAEITDLVAYAKGYGVTIVPELDFPAHSSHFSAYDPSLAFTCASLSKPTGVPWEGADAGGWTLDVTKPATRQFAINLVNEVADLFDSPYVHIGGDELPNDTAKAACPELVTYQRARGFAYPGDVFVDFLNVLNDAVRAKGKTTQLWEWWDYGGARTSIAPPTNVIVNDWLADGSAHANAGYPVVVTTDGVFYVSVGFGQQPGDYGYSNPYDVFNHPYSSTAGIRGYKISRWMDRSYALGVDNVDHFARRPLQVMADRTWGGPKAASLRALIDVLDRVGPGEPGADTARSQTGWAVTATSQETQSENGSAANAADNDPYTMWHTRYTGGAPALPAELVADTGTTGAVSGVRYLPRQDGGTNGKVKDYEVWLASAATGPWTRAAAGRFPNSPVEQTVPVAGTARFVKLRVLSEWGAANTHAAVAELDVLTPRFAAARVPQQQMSVRYADSAETAAENGAAANVLDGDPATIWHTAWSTSSPPPPHEIQLDLGQTRTTSCLYYLPRQNSNTNGTIARYEVHTSTDGTTWTAASSGTWENTKAEKSACFSPTPARYVRLRALSEVNGNPWTSAAELNVLATQ</sequence>
<evidence type="ECO:0000256" key="5">
    <source>
        <dbReference type="ARBA" id="ARBA00023295"/>
    </source>
</evidence>
<reference evidence="9" key="1">
    <citation type="journal article" date="2019" name="Int. J. Syst. Evol. Microbiol.">
        <title>The Global Catalogue of Microorganisms (GCM) 10K type strain sequencing project: providing services to taxonomists for standard genome sequencing and annotation.</title>
        <authorList>
            <consortium name="The Broad Institute Genomics Platform"/>
            <consortium name="The Broad Institute Genome Sequencing Center for Infectious Disease"/>
            <person name="Wu L."/>
            <person name="Ma J."/>
        </authorList>
    </citation>
    <scope>NUCLEOTIDE SEQUENCE [LARGE SCALE GENOMIC DNA]</scope>
    <source>
        <strain evidence="9">JCM 17695</strain>
    </source>
</reference>
<feature type="domain" description="F5/8 type C" evidence="7">
    <location>
        <begin position="654"/>
        <end position="805"/>
    </location>
</feature>
<dbReference type="Pfam" id="PF02838">
    <property type="entry name" value="Glyco_hydro_20b"/>
    <property type="match status" value="1"/>
</dbReference>
<evidence type="ECO:0000256" key="2">
    <source>
        <dbReference type="ARBA" id="ARBA00006285"/>
    </source>
</evidence>
<dbReference type="EMBL" id="JBHTEY010000004">
    <property type="protein sequence ID" value="MFC7616269.1"/>
    <property type="molecule type" value="Genomic_DNA"/>
</dbReference>
<dbReference type="InterPro" id="IPR008979">
    <property type="entry name" value="Galactose-bd-like_sf"/>
</dbReference>
<dbReference type="InterPro" id="IPR029018">
    <property type="entry name" value="Hex-like_dom2"/>
</dbReference>
<keyword evidence="6" id="KW-0732">Signal</keyword>
<dbReference type="EC" id="3.2.1.52" evidence="3"/>
<evidence type="ECO:0000256" key="4">
    <source>
        <dbReference type="ARBA" id="ARBA00022801"/>
    </source>
</evidence>